<dbReference type="AlphaFoldDB" id="A0A974CZB8"/>
<accession>A0A974CZB8</accession>
<evidence type="ECO:0000313" key="1">
    <source>
        <dbReference type="EMBL" id="OCT81417.1"/>
    </source>
</evidence>
<sequence length="126" mass="14374">MDSSKMWKKTVIENSAEVPVYKPVERKGQNSYFKILFLQHNLHKPRMADSGAPDSFWGSTKSKIAVILFMAVVLTSLAKWQKSNFPMFTESATSTLTSHDELLELTRKVAMRFMDKMNSLQGEVLL</sequence>
<evidence type="ECO:0000313" key="2">
    <source>
        <dbReference type="Proteomes" id="UP000694892"/>
    </source>
</evidence>
<dbReference type="Proteomes" id="UP000694892">
    <property type="component" value="Chromosome 5L"/>
</dbReference>
<gene>
    <name evidence="1" type="ORF">XELAEV_18028237mg</name>
</gene>
<name>A0A974CZB8_XENLA</name>
<reference evidence="2" key="1">
    <citation type="journal article" date="2016" name="Nature">
        <title>Genome evolution in the allotetraploid frog Xenopus laevis.</title>
        <authorList>
            <person name="Session A.M."/>
            <person name="Uno Y."/>
            <person name="Kwon T."/>
            <person name="Chapman J.A."/>
            <person name="Toyoda A."/>
            <person name="Takahashi S."/>
            <person name="Fukui A."/>
            <person name="Hikosaka A."/>
            <person name="Suzuki A."/>
            <person name="Kondo M."/>
            <person name="van Heeringen S.J."/>
            <person name="Quigley I."/>
            <person name="Heinz S."/>
            <person name="Ogino H."/>
            <person name="Ochi H."/>
            <person name="Hellsten U."/>
            <person name="Lyons J.B."/>
            <person name="Simakov O."/>
            <person name="Putnam N."/>
            <person name="Stites J."/>
            <person name="Kuroki Y."/>
            <person name="Tanaka T."/>
            <person name="Michiue T."/>
            <person name="Watanabe M."/>
            <person name="Bogdanovic O."/>
            <person name="Lister R."/>
            <person name="Georgiou G."/>
            <person name="Paranjpe S.S."/>
            <person name="van Kruijsbergen I."/>
            <person name="Shu S."/>
            <person name="Carlson J."/>
            <person name="Kinoshita T."/>
            <person name="Ohta Y."/>
            <person name="Mawaribuchi S."/>
            <person name="Jenkins J."/>
            <person name="Grimwood J."/>
            <person name="Schmutz J."/>
            <person name="Mitros T."/>
            <person name="Mozaffari S.V."/>
            <person name="Suzuki Y."/>
            <person name="Haramoto Y."/>
            <person name="Yamamoto T.S."/>
            <person name="Takagi C."/>
            <person name="Heald R."/>
            <person name="Miller K."/>
            <person name="Haudenschild C."/>
            <person name="Kitzman J."/>
            <person name="Nakayama T."/>
            <person name="Izutsu Y."/>
            <person name="Robert J."/>
            <person name="Fortriede J."/>
            <person name="Burns K."/>
            <person name="Lotay V."/>
            <person name="Karimi K."/>
            <person name="Yasuoka Y."/>
            <person name="Dichmann D.S."/>
            <person name="Flajnik M.F."/>
            <person name="Houston D.W."/>
            <person name="Shendure J."/>
            <person name="DuPasquier L."/>
            <person name="Vize P.D."/>
            <person name="Zorn A.M."/>
            <person name="Ito M."/>
            <person name="Marcotte E.M."/>
            <person name="Wallingford J.B."/>
            <person name="Ito Y."/>
            <person name="Asashima M."/>
            <person name="Ueno N."/>
            <person name="Matsuda Y."/>
            <person name="Veenstra G.J."/>
            <person name="Fujiyama A."/>
            <person name="Harland R.M."/>
            <person name="Taira M."/>
            <person name="Rokhsar D.S."/>
        </authorList>
    </citation>
    <scope>NUCLEOTIDE SEQUENCE [LARGE SCALE GENOMIC DNA]</scope>
    <source>
        <strain evidence="2">J</strain>
    </source>
</reference>
<proteinExistence type="predicted"/>
<protein>
    <submittedName>
        <fullName evidence="1">Uncharacterized protein</fullName>
    </submittedName>
</protein>
<dbReference type="EMBL" id="CM004474">
    <property type="protein sequence ID" value="OCT81417.1"/>
    <property type="molecule type" value="Genomic_DNA"/>
</dbReference>
<organism evidence="1 2">
    <name type="scientific">Xenopus laevis</name>
    <name type="common">African clawed frog</name>
    <dbReference type="NCBI Taxonomy" id="8355"/>
    <lineage>
        <taxon>Eukaryota</taxon>
        <taxon>Metazoa</taxon>
        <taxon>Chordata</taxon>
        <taxon>Craniata</taxon>
        <taxon>Vertebrata</taxon>
        <taxon>Euteleostomi</taxon>
        <taxon>Amphibia</taxon>
        <taxon>Batrachia</taxon>
        <taxon>Anura</taxon>
        <taxon>Pipoidea</taxon>
        <taxon>Pipidae</taxon>
        <taxon>Xenopodinae</taxon>
        <taxon>Xenopus</taxon>
        <taxon>Xenopus</taxon>
    </lineage>
</organism>